<sequence length="41" mass="4279">DLGALASNWQHGVAITAVPEPMTLALLCAAAPILLKRRPKA</sequence>
<feature type="transmembrane region" description="Helical" evidence="1">
    <location>
        <begin position="12"/>
        <end position="35"/>
    </location>
</feature>
<comment type="caution">
    <text evidence="2">The sequence shown here is derived from an EMBL/GenBank/DDBJ whole genome shotgun (WGS) entry which is preliminary data.</text>
</comment>
<name>A0A0F9HVB5_9ZZZZ</name>
<organism evidence="2">
    <name type="scientific">marine sediment metagenome</name>
    <dbReference type="NCBI Taxonomy" id="412755"/>
    <lineage>
        <taxon>unclassified sequences</taxon>
        <taxon>metagenomes</taxon>
        <taxon>ecological metagenomes</taxon>
    </lineage>
</organism>
<dbReference type="NCBIfam" id="TIGR02595">
    <property type="entry name" value="PEP_CTERM"/>
    <property type="match status" value="1"/>
</dbReference>
<keyword evidence="1" id="KW-1133">Transmembrane helix</keyword>
<accession>A0A0F9HVB5</accession>
<keyword evidence="1" id="KW-0812">Transmembrane</keyword>
<evidence type="ECO:0008006" key="3">
    <source>
        <dbReference type="Google" id="ProtNLM"/>
    </source>
</evidence>
<proteinExistence type="predicted"/>
<feature type="non-terminal residue" evidence="2">
    <location>
        <position position="1"/>
    </location>
</feature>
<keyword evidence="1" id="KW-0472">Membrane</keyword>
<reference evidence="2" key="1">
    <citation type="journal article" date="2015" name="Nature">
        <title>Complex archaea that bridge the gap between prokaryotes and eukaryotes.</title>
        <authorList>
            <person name="Spang A."/>
            <person name="Saw J.H."/>
            <person name="Jorgensen S.L."/>
            <person name="Zaremba-Niedzwiedzka K."/>
            <person name="Martijn J."/>
            <person name="Lind A.E."/>
            <person name="van Eijk R."/>
            <person name="Schleper C."/>
            <person name="Guy L."/>
            <person name="Ettema T.J."/>
        </authorList>
    </citation>
    <scope>NUCLEOTIDE SEQUENCE</scope>
</reference>
<protein>
    <recommendedName>
        <fullName evidence="3">PEP-CTERM protein-sorting domain-containing protein</fullName>
    </recommendedName>
</protein>
<gene>
    <name evidence="2" type="ORF">LCGC14_1659300</name>
</gene>
<evidence type="ECO:0000313" key="2">
    <source>
        <dbReference type="EMBL" id="KKM19072.1"/>
    </source>
</evidence>
<evidence type="ECO:0000256" key="1">
    <source>
        <dbReference type="SAM" id="Phobius"/>
    </source>
</evidence>
<dbReference type="InterPro" id="IPR013424">
    <property type="entry name" value="Ice-binding_C"/>
</dbReference>
<dbReference type="EMBL" id="LAZR01014074">
    <property type="protein sequence ID" value="KKM19072.1"/>
    <property type="molecule type" value="Genomic_DNA"/>
</dbReference>
<dbReference type="AlphaFoldDB" id="A0A0F9HVB5"/>